<proteinExistence type="predicted"/>
<protein>
    <submittedName>
        <fullName evidence="1">Uncharacterized protein</fullName>
    </submittedName>
</protein>
<gene>
    <name evidence="1" type="ORF">I5677_12200</name>
</gene>
<dbReference type="Proteomes" id="UP000623269">
    <property type="component" value="Unassembled WGS sequence"/>
</dbReference>
<accession>A0A8J7H3Q1</accession>
<dbReference type="AlphaFoldDB" id="A0A8J7H3Q1"/>
<organism evidence="1 2">
    <name type="scientific">Mobilitalea sibirica</name>
    <dbReference type="NCBI Taxonomy" id="1462919"/>
    <lineage>
        <taxon>Bacteria</taxon>
        <taxon>Bacillati</taxon>
        <taxon>Bacillota</taxon>
        <taxon>Clostridia</taxon>
        <taxon>Lachnospirales</taxon>
        <taxon>Lachnospiraceae</taxon>
        <taxon>Mobilitalea</taxon>
    </lineage>
</organism>
<evidence type="ECO:0000313" key="1">
    <source>
        <dbReference type="EMBL" id="MBH1941655.1"/>
    </source>
</evidence>
<evidence type="ECO:0000313" key="2">
    <source>
        <dbReference type="Proteomes" id="UP000623269"/>
    </source>
</evidence>
<sequence>MTKSYSRGHEIYYDGTDWRYTNNEKVIDEHRPCKKCGRTPTPEGYDACLGHIDGASSACCGHGIENPYTIID</sequence>
<reference evidence="1" key="1">
    <citation type="submission" date="2020-12" db="EMBL/GenBank/DDBJ databases">
        <title>M. sibirica DSM 26468T genome.</title>
        <authorList>
            <person name="Thieme N."/>
            <person name="Rettenmaier R."/>
            <person name="Zverlov V."/>
            <person name="Liebl W."/>
        </authorList>
    </citation>
    <scope>NUCLEOTIDE SEQUENCE</scope>
    <source>
        <strain evidence="1">DSM 26468</strain>
    </source>
</reference>
<dbReference type="RefSeq" id="WP_197661900.1">
    <property type="nucleotide sequence ID" value="NZ_JAEAGR010000013.1"/>
</dbReference>
<keyword evidence="2" id="KW-1185">Reference proteome</keyword>
<name>A0A8J7H3Q1_9FIRM</name>
<dbReference type="EMBL" id="JAEAGR010000013">
    <property type="protein sequence ID" value="MBH1941655.1"/>
    <property type="molecule type" value="Genomic_DNA"/>
</dbReference>
<comment type="caution">
    <text evidence="1">The sequence shown here is derived from an EMBL/GenBank/DDBJ whole genome shotgun (WGS) entry which is preliminary data.</text>
</comment>